<dbReference type="EMBL" id="CP095071">
    <property type="protein sequence ID" value="UOQ83614.1"/>
    <property type="molecule type" value="Genomic_DNA"/>
</dbReference>
<keyword evidence="2" id="KW-1185">Reference proteome</keyword>
<protein>
    <submittedName>
        <fullName evidence="1">Uncharacterized protein</fullName>
    </submittedName>
</protein>
<reference evidence="1 2" key="1">
    <citation type="submission" date="2022-04" db="EMBL/GenBank/DDBJ databases">
        <title>Gracilibacillus sp. isolated from saltern.</title>
        <authorList>
            <person name="Won M."/>
            <person name="Lee C.-M."/>
            <person name="Woen H.-Y."/>
            <person name="Kwon S.-W."/>
        </authorList>
    </citation>
    <scope>NUCLEOTIDE SEQUENCE [LARGE SCALE GENOMIC DNA]</scope>
    <source>
        <strain evidence="1 2">SSPM10-3</strain>
    </source>
</reference>
<dbReference type="RefSeq" id="WP_244740637.1">
    <property type="nucleotide sequence ID" value="NZ_CP095071.1"/>
</dbReference>
<sequence length="123" mass="14260">MIVTSSFQDLHVVKTDLAKLQNNYPNQFTKFINAIKLTRQLQYGFQYMGCLIMGEDAYRFLPQAQISYVLSIYEREMEKLKKDAEFSEVRQLLSDHKQISYDNICKLALGNKPEFLVGPVLVS</sequence>
<proteinExistence type="predicted"/>
<organism evidence="1 2">
    <name type="scientific">Gracilibacillus salinarum</name>
    <dbReference type="NCBI Taxonomy" id="2932255"/>
    <lineage>
        <taxon>Bacteria</taxon>
        <taxon>Bacillati</taxon>
        <taxon>Bacillota</taxon>
        <taxon>Bacilli</taxon>
        <taxon>Bacillales</taxon>
        <taxon>Bacillaceae</taxon>
        <taxon>Gracilibacillus</taxon>
    </lineage>
</organism>
<evidence type="ECO:0000313" key="2">
    <source>
        <dbReference type="Proteomes" id="UP000831537"/>
    </source>
</evidence>
<name>A0ABY4GH96_9BACI</name>
<evidence type="ECO:0000313" key="1">
    <source>
        <dbReference type="EMBL" id="UOQ83614.1"/>
    </source>
</evidence>
<accession>A0ABY4GH96</accession>
<dbReference type="Proteomes" id="UP000831537">
    <property type="component" value="Chromosome"/>
</dbReference>
<gene>
    <name evidence="1" type="ORF">MUN87_12695</name>
</gene>